<evidence type="ECO:0000256" key="1">
    <source>
        <dbReference type="SAM" id="MobiDB-lite"/>
    </source>
</evidence>
<organism evidence="2 3">
    <name type="scientific">Streptomyces thermogriseus</name>
    <dbReference type="NCBI Taxonomy" id="75292"/>
    <lineage>
        <taxon>Bacteria</taxon>
        <taxon>Bacillati</taxon>
        <taxon>Actinomycetota</taxon>
        <taxon>Actinomycetes</taxon>
        <taxon>Kitasatosporales</taxon>
        <taxon>Streptomycetaceae</taxon>
        <taxon>Streptomyces</taxon>
    </lineage>
</organism>
<feature type="region of interest" description="Disordered" evidence="1">
    <location>
        <begin position="1"/>
        <end position="49"/>
    </location>
</feature>
<gene>
    <name evidence="2" type="ORF">GCM10009564_49060</name>
</gene>
<reference evidence="3" key="1">
    <citation type="journal article" date="2019" name="Int. J. Syst. Evol. Microbiol.">
        <title>The Global Catalogue of Microorganisms (GCM) 10K type strain sequencing project: providing services to taxonomists for standard genome sequencing and annotation.</title>
        <authorList>
            <consortium name="The Broad Institute Genomics Platform"/>
            <consortium name="The Broad Institute Genome Sequencing Center for Infectious Disease"/>
            <person name="Wu L."/>
            <person name="Ma J."/>
        </authorList>
    </citation>
    <scope>NUCLEOTIDE SEQUENCE [LARGE SCALE GENOMIC DNA]</scope>
    <source>
        <strain evidence="3">JCM 11269</strain>
    </source>
</reference>
<feature type="compositionally biased region" description="Polar residues" evidence="1">
    <location>
        <begin position="28"/>
        <end position="37"/>
    </location>
</feature>
<keyword evidence="3" id="KW-1185">Reference proteome</keyword>
<accession>A0ABP4DN89</accession>
<evidence type="ECO:0000313" key="2">
    <source>
        <dbReference type="EMBL" id="GAA1015739.1"/>
    </source>
</evidence>
<evidence type="ECO:0000313" key="3">
    <source>
        <dbReference type="Proteomes" id="UP001501072"/>
    </source>
</evidence>
<dbReference type="EMBL" id="BAAAHU010000069">
    <property type="protein sequence ID" value="GAA1015739.1"/>
    <property type="molecule type" value="Genomic_DNA"/>
</dbReference>
<feature type="compositionally biased region" description="Polar residues" evidence="1">
    <location>
        <begin position="1"/>
        <end position="16"/>
    </location>
</feature>
<dbReference type="Proteomes" id="UP001501072">
    <property type="component" value="Unassembled WGS sequence"/>
</dbReference>
<comment type="caution">
    <text evidence="2">The sequence shown here is derived from an EMBL/GenBank/DDBJ whole genome shotgun (WGS) entry which is preliminary data.</text>
</comment>
<name>A0ABP4DN89_9ACTN</name>
<protein>
    <submittedName>
        <fullName evidence="2">Uncharacterized protein</fullName>
    </submittedName>
</protein>
<sequence>MFASYHSASGRSPSSDRWSRKAVPGPTSGYNGDTTGRSPAEGAALGGPPGALICAAVPDGAAPLKAATPRAAAPL</sequence>
<proteinExistence type="predicted"/>